<feature type="non-terminal residue" evidence="2">
    <location>
        <position position="71"/>
    </location>
</feature>
<dbReference type="EMBL" id="JAGKQM010000005">
    <property type="protein sequence ID" value="KAH0926329.1"/>
    <property type="molecule type" value="Genomic_DNA"/>
</dbReference>
<sequence>PSFVLIVTVVLYSVCNYITTDGGVPLHSQVVDEGGTMDSTPLPCQTETVQKQVISLGNNNNAARVFANHYH</sequence>
<keyword evidence="1" id="KW-0732">Signal</keyword>
<feature type="signal peptide" evidence="1">
    <location>
        <begin position="1"/>
        <end position="22"/>
    </location>
</feature>
<name>A0ABQ8DA86_BRANA</name>
<protein>
    <submittedName>
        <fullName evidence="2">Uncharacterized protein</fullName>
    </submittedName>
</protein>
<proteinExistence type="predicted"/>
<organism evidence="2 3">
    <name type="scientific">Brassica napus</name>
    <name type="common">Rape</name>
    <dbReference type="NCBI Taxonomy" id="3708"/>
    <lineage>
        <taxon>Eukaryota</taxon>
        <taxon>Viridiplantae</taxon>
        <taxon>Streptophyta</taxon>
        <taxon>Embryophyta</taxon>
        <taxon>Tracheophyta</taxon>
        <taxon>Spermatophyta</taxon>
        <taxon>Magnoliopsida</taxon>
        <taxon>eudicotyledons</taxon>
        <taxon>Gunneridae</taxon>
        <taxon>Pentapetalae</taxon>
        <taxon>rosids</taxon>
        <taxon>malvids</taxon>
        <taxon>Brassicales</taxon>
        <taxon>Brassicaceae</taxon>
        <taxon>Brassiceae</taxon>
        <taxon>Brassica</taxon>
    </lineage>
</organism>
<comment type="caution">
    <text evidence="2">The sequence shown here is derived from an EMBL/GenBank/DDBJ whole genome shotgun (WGS) entry which is preliminary data.</text>
</comment>
<keyword evidence="3" id="KW-1185">Reference proteome</keyword>
<reference evidence="2 3" key="1">
    <citation type="submission" date="2021-05" db="EMBL/GenBank/DDBJ databases">
        <title>Genome Assembly of Synthetic Allotetraploid Brassica napus Reveals Homoeologous Exchanges between Subgenomes.</title>
        <authorList>
            <person name="Davis J.T."/>
        </authorList>
    </citation>
    <scope>NUCLEOTIDE SEQUENCE [LARGE SCALE GENOMIC DNA]</scope>
    <source>
        <strain evidence="3">cv. Da-Ae</strain>
        <tissue evidence="2">Seedling</tissue>
    </source>
</reference>
<evidence type="ECO:0000313" key="2">
    <source>
        <dbReference type="EMBL" id="KAH0926329.1"/>
    </source>
</evidence>
<dbReference type="Proteomes" id="UP000824890">
    <property type="component" value="Unassembled WGS sequence"/>
</dbReference>
<gene>
    <name evidence="2" type="ORF">HID58_018585</name>
</gene>
<evidence type="ECO:0000256" key="1">
    <source>
        <dbReference type="SAM" id="SignalP"/>
    </source>
</evidence>
<feature type="chain" id="PRO_5046731681" evidence="1">
    <location>
        <begin position="23"/>
        <end position="71"/>
    </location>
</feature>
<accession>A0ABQ8DA86</accession>
<feature type="non-terminal residue" evidence="2">
    <location>
        <position position="1"/>
    </location>
</feature>
<evidence type="ECO:0000313" key="3">
    <source>
        <dbReference type="Proteomes" id="UP000824890"/>
    </source>
</evidence>